<keyword evidence="1" id="KW-0805">Transcription regulation</keyword>
<dbReference type="Gene3D" id="1.10.10.10">
    <property type="entry name" value="Winged helix-like DNA-binding domain superfamily/Winged helix DNA-binding domain"/>
    <property type="match status" value="1"/>
</dbReference>
<dbReference type="GO" id="GO:0006355">
    <property type="term" value="P:regulation of DNA-templated transcription"/>
    <property type="evidence" value="ECO:0007669"/>
    <property type="project" value="InterPro"/>
</dbReference>
<evidence type="ECO:0000313" key="5">
    <source>
        <dbReference type="EMBL" id="TWG39302.1"/>
    </source>
</evidence>
<dbReference type="GeneID" id="51110241"/>
<dbReference type="InterPro" id="IPR000792">
    <property type="entry name" value="Tscrpt_reg_LuxR_C"/>
</dbReference>
<dbReference type="CDD" id="cd06170">
    <property type="entry name" value="LuxR_C_like"/>
    <property type="match status" value="1"/>
</dbReference>
<dbReference type="SMART" id="SM00421">
    <property type="entry name" value="HTH_LUXR"/>
    <property type="match status" value="1"/>
</dbReference>
<evidence type="ECO:0000256" key="2">
    <source>
        <dbReference type="ARBA" id="ARBA00023125"/>
    </source>
</evidence>
<reference evidence="5 6" key="1">
    <citation type="journal article" date="2015" name="Stand. Genomic Sci.">
        <title>Genomic Encyclopedia of Bacterial and Archaeal Type Strains, Phase III: the genomes of soil and plant-associated and newly described type strains.</title>
        <authorList>
            <person name="Whitman W.B."/>
            <person name="Woyke T."/>
            <person name="Klenk H.P."/>
            <person name="Zhou Y."/>
            <person name="Lilburn T.G."/>
            <person name="Beck B.J."/>
            <person name="De Vos P."/>
            <person name="Vandamme P."/>
            <person name="Eisen J.A."/>
            <person name="Garrity G."/>
            <person name="Hugenholtz P."/>
            <person name="Kyrpides N.C."/>
        </authorList>
    </citation>
    <scope>NUCLEOTIDE SEQUENCE [LARGE SCALE GENOMIC DNA]</scope>
    <source>
        <strain evidence="5 6">DSM 64</strain>
    </source>
</reference>
<dbReference type="EMBL" id="VJWE01000011">
    <property type="protein sequence ID" value="TWG39302.1"/>
    <property type="molecule type" value="Genomic_DNA"/>
</dbReference>
<dbReference type="Pfam" id="PF00196">
    <property type="entry name" value="GerE"/>
    <property type="match status" value="1"/>
</dbReference>
<proteinExistence type="predicted"/>
<dbReference type="PANTHER" id="PTHR44688:SF16">
    <property type="entry name" value="DNA-BINDING TRANSCRIPTIONAL ACTIVATOR DEVR_DOSR"/>
    <property type="match status" value="1"/>
</dbReference>
<dbReference type="PROSITE" id="PS50043">
    <property type="entry name" value="HTH_LUXR_2"/>
    <property type="match status" value="1"/>
</dbReference>
<protein>
    <submittedName>
        <fullName evidence="5">DNA-binding CsgD family transcriptional regulator</fullName>
    </submittedName>
</protein>
<accession>A0A561XT63</accession>
<keyword evidence="3" id="KW-0804">Transcription</keyword>
<evidence type="ECO:0000256" key="1">
    <source>
        <dbReference type="ARBA" id="ARBA00023015"/>
    </source>
</evidence>
<feature type="domain" description="HTH luxR-type" evidence="4">
    <location>
        <begin position="303"/>
        <end position="368"/>
    </location>
</feature>
<comment type="caution">
    <text evidence="5">The sequence shown here is derived from an EMBL/GenBank/DDBJ whole genome shotgun (WGS) entry which is preliminary data.</text>
</comment>
<dbReference type="RefSeq" id="WP_146870183.1">
    <property type="nucleotide sequence ID" value="NZ_VJWE01000011.1"/>
</dbReference>
<dbReference type="InterPro" id="IPR016032">
    <property type="entry name" value="Sig_transdc_resp-reg_C-effctor"/>
</dbReference>
<dbReference type="Proteomes" id="UP000321485">
    <property type="component" value="Unassembled WGS sequence"/>
</dbReference>
<dbReference type="InterPro" id="IPR036388">
    <property type="entry name" value="WH-like_DNA-bd_sf"/>
</dbReference>
<gene>
    <name evidence="5" type="ORF">ATF69_1170</name>
</gene>
<evidence type="ECO:0000259" key="4">
    <source>
        <dbReference type="PROSITE" id="PS50043"/>
    </source>
</evidence>
<dbReference type="PRINTS" id="PR00038">
    <property type="entry name" value="HTHLUXR"/>
</dbReference>
<dbReference type="PANTHER" id="PTHR44688">
    <property type="entry name" value="DNA-BINDING TRANSCRIPTIONAL ACTIVATOR DEVR_DOSR"/>
    <property type="match status" value="1"/>
</dbReference>
<dbReference type="AlphaFoldDB" id="A0A561XT63"/>
<dbReference type="SUPFAM" id="SSF46894">
    <property type="entry name" value="C-terminal effector domain of the bipartite response regulators"/>
    <property type="match status" value="1"/>
</dbReference>
<evidence type="ECO:0000313" key="6">
    <source>
        <dbReference type="Proteomes" id="UP000321485"/>
    </source>
</evidence>
<name>A0A561XT63_ACIDE</name>
<dbReference type="GO" id="GO:0003677">
    <property type="term" value="F:DNA binding"/>
    <property type="evidence" value="ECO:0007669"/>
    <property type="project" value="UniProtKB-KW"/>
</dbReference>
<sequence length="368" mass="41088">MPLTRIQQRAIARLQQMACLDFNGPQLIEPVLHELHYLISFDSGAYFYPGGNGGMDAYLEPSMGRDTIHTYFDPQVMASERKVMRRSAHQFADAVRFDHGAQGLEQLLAVPISELLRSDFYNVTLRPVEVFDLLSLVLRTPQGEGLGTIKLYRSMAASRFGVRDLAMLGRLEPWLARILQPGELDTQDSVVHDSAMLVTTPQGRLLWTSQKSNQLLAQAFGPSWHRRSELPPALQALLQRLHFAGRHGDSRNGPAAALPQLDLHNASGWFSLRATQMAAAAGEGQAVGIQITHRVPRVAHLLPALRALGLPQRQHELAYWLARGLPEAQIAERMGISANTATYHRRQIYTRLGVQNRLELQARLLAPR</sequence>
<evidence type="ECO:0000256" key="3">
    <source>
        <dbReference type="ARBA" id="ARBA00023163"/>
    </source>
</evidence>
<keyword evidence="2 5" id="KW-0238">DNA-binding</keyword>
<organism evidence="5 6">
    <name type="scientific">Acidovorax delafieldii</name>
    <name type="common">Pseudomonas delafieldii</name>
    <dbReference type="NCBI Taxonomy" id="47920"/>
    <lineage>
        <taxon>Bacteria</taxon>
        <taxon>Pseudomonadati</taxon>
        <taxon>Pseudomonadota</taxon>
        <taxon>Betaproteobacteria</taxon>
        <taxon>Burkholderiales</taxon>
        <taxon>Comamonadaceae</taxon>
        <taxon>Acidovorax</taxon>
    </lineage>
</organism>